<reference evidence="1 2" key="1">
    <citation type="submission" date="2015-10" db="EMBL/GenBank/DDBJ databases">
        <title>Draft genome sequence of Streptomyces yokosukanensis DSM 40224, type strain for the species Streptomyces yokosukanensis.</title>
        <authorList>
            <person name="Ruckert C."/>
            <person name="Winkler A."/>
            <person name="Kalinowski J."/>
            <person name="Kampfer P."/>
            <person name="Glaeser S."/>
        </authorList>
    </citation>
    <scope>NUCLEOTIDE SEQUENCE [LARGE SCALE GENOMIC DNA]</scope>
    <source>
        <strain evidence="1 2">DSM 40224</strain>
    </source>
</reference>
<sequence length="147" mass="15324">MSVNCLEVSVKAVTYATGLTLGLAVTATLVTTAASAAPHSALANRVVLTAADNGHSVTRSVGDDTEIRLKASHERGLTYTWSMPSARDAHVLARTVGGITPTGDAYALVHAATPGTTTVSAVRHCRPDPGFMCPRTVTPWKATIEVR</sequence>
<keyword evidence="2" id="KW-1185">Reference proteome</keyword>
<name>A0A124HEP5_9ACTN</name>
<organism evidence="1 2">
    <name type="scientific">Streptomyces yokosukanensis</name>
    <dbReference type="NCBI Taxonomy" id="67386"/>
    <lineage>
        <taxon>Bacteria</taxon>
        <taxon>Bacillati</taxon>
        <taxon>Actinomycetota</taxon>
        <taxon>Actinomycetes</taxon>
        <taxon>Kitasatosporales</taxon>
        <taxon>Streptomycetaceae</taxon>
        <taxon>Streptomyces</taxon>
    </lineage>
</organism>
<evidence type="ECO:0000313" key="2">
    <source>
        <dbReference type="Proteomes" id="UP000053127"/>
    </source>
</evidence>
<evidence type="ECO:0000313" key="1">
    <source>
        <dbReference type="EMBL" id="KUN01332.1"/>
    </source>
</evidence>
<accession>A0A124HEP5</accession>
<gene>
    <name evidence="1" type="ORF">AQI95_30825</name>
</gene>
<evidence type="ECO:0008006" key="3">
    <source>
        <dbReference type="Google" id="ProtNLM"/>
    </source>
</evidence>
<comment type="caution">
    <text evidence="1">The sequence shown here is derived from an EMBL/GenBank/DDBJ whole genome shotgun (WGS) entry which is preliminary data.</text>
</comment>
<proteinExistence type="predicted"/>
<dbReference type="AlphaFoldDB" id="A0A124HEP5"/>
<protein>
    <recommendedName>
        <fullName evidence="3">Proteinase inhibitor I42 chagasin domain-containing protein</fullName>
    </recommendedName>
</protein>
<dbReference type="Proteomes" id="UP000053127">
    <property type="component" value="Unassembled WGS sequence"/>
</dbReference>
<dbReference type="EMBL" id="LMWN01000043">
    <property type="protein sequence ID" value="KUN01332.1"/>
    <property type="molecule type" value="Genomic_DNA"/>
</dbReference>
<dbReference type="STRING" id="67386.AQI95_30825"/>